<name>A0A7I4Y7N5_HAECO</name>
<sequence length="244" mass="27813">MSSGRREELVSSHYLPRFARKSRQARVRQIGYSVDKDPVTSMITFHYNVVWTDSDDSLARRYELLKTSLRKVSKLRRSEREVVLPRLIQCNGACGTWAPEDYIVQFGLCDHNICFRCYESEASISLTNDGSRGCCNKECVERARAELAMKTPPMEDRAYAGAVGGGGYTMFPGSKKLSVGRKEKLNTEDRRRQKFDMKSWNEKLAGSDVSFFGDYDDVQLQKMAETMRSAAEQQDRQIVDCVPT</sequence>
<protein>
    <submittedName>
        <fullName evidence="2">Protein T28C6.5</fullName>
    </submittedName>
</protein>
<organism evidence="1 2">
    <name type="scientific">Haemonchus contortus</name>
    <name type="common">Barber pole worm</name>
    <dbReference type="NCBI Taxonomy" id="6289"/>
    <lineage>
        <taxon>Eukaryota</taxon>
        <taxon>Metazoa</taxon>
        <taxon>Ecdysozoa</taxon>
        <taxon>Nematoda</taxon>
        <taxon>Chromadorea</taxon>
        <taxon>Rhabditida</taxon>
        <taxon>Rhabditina</taxon>
        <taxon>Rhabditomorpha</taxon>
        <taxon>Strongyloidea</taxon>
        <taxon>Trichostrongylidae</taxon>
        <taxon>Haemonchus</taxon>
    </lineage>
</organism>
<dbReference type="PANTHER" id="PTHR31430">
    <property type="entry name" value="PROTEIN CBG22332-RELATED"/>
    <property type="match status" value="1"/>
</dbReference>
<dbReference type="WBParaSite" id="HCON_00066540-00001">
    <property type="protein sequence ID" value="HCON_00066540-00001"/>
    <property type="gene ID" value="HCON_00066540"/>
</dbReference>
<dbReference type="OMA" id="PEDYIVQ"/>
<accession>A0A7I4Y7N5</accession>
<dbReference type="OrthoDB" id="5841393at2759"/>
<reference evidence="2" key="1">
    <citation type="submission" date="2020-12" db="UniProtKB">
        <authorList>
            <consortium name="WormBaseParasite"/>
        </authorList>
    </citation>
    <scope>IDENTIFICATION</scope>
    <source>
        <strain evidence="2">MHco3</strain>
    </source>
</reference>
<evidence type="ECO:0000313" key="2">
    <source>
        <dbReference type="WBParaSite" id="HCON_00066540-00001"/>
    </source>
</evidence>
<evidence type="ECO:0000313" key="1">
    <source>
        <dbReference type="Proteomes" id="UP000025227"/>
    </source>
</evidence>
<keyword evidence="1" id="KW-1185">Reference proteome</keyword>
<dbReference type="AlphaFoldDB" id="A0A7I4Y7N5"/>
<dbReference type="Proteomes" id="UP000025227">
    <property type="component" value="Unplaced"/>
</dbReference>
<proteinExistence type="predicted"/>